<protein>
    <submittedName>
        <fullName evidence="1">Uncharacterized protein</fullName>
    </submittedName>
</protein>
<evidence type="ECO:0000313" key="1">
    <source>
        <dbReference type="EMBL" id="WAC03021.1"/>
    </source>
</evidence>
<reference evidence="1" key="1">
    <citation type="submission" date="2022-11" db="EMBL/GenBank/DDBJ databases">
        <title>Lacinutrix neustonica HL-RS19T sp. nov., isolated from the surface microlayer sample of brackish Lake Shihwa.</title>
        <authorList>
            <person name="Choi J.Y."/>
            <person name="Hwang C.Y."/>
        </authorList>
    </citation>
    <scope>NUCLEOTIDE SEQUENCE</scope>
    <source>
        <strain evidence="1">HL-RS19</strain>
    </source>
</reference>
<name>A0A9E8SEB4_9FLAO</name>
<organism evidence="1 2">
    <name type="scientific">Lacinutrix neustonica</name>
    <dbReference type="NCBI Taxonomy" id="2980107"/>
    <lineage>
        <taxon>Bacteria</taxon>
        <taxon>Pseudomonadati</taxon>
        <taxon>Bacteroidota</taxon>
        <taxon>Flavobacteriia</taxon>
        <taxon>Flavobacteriales</taxon>
        <taxon>Flavobacteriaceae</taxon>
        <taxon>Lacinutrix</taxon>
    </lineage>
</organism>
<dbReference type="AlphaFoldDB" id="A0A9E8SEB4"/>
<keyword evidence="2" id="KW-1185">Reference proteome</keyword>
<accession>A0A9E8SEB4</accession>
<proteinExistence type="predicted"/>
<dbReference type="Proteomes" id="UP001164705">
    <property type="component" value="Chromosome"/>
</dbReference>
<evidence type="ECO:0000313" key="2">
    <source>
        <dbReference type="Proteomes" id="UP001164705"/>
    </source>
</evidence>
<gene>
    <name evidence="1" type="ORF">N7U66_05165</name>
</gene>
<dbReference type="RefSeq" id="WP_267677608.1">
    <property type="nucleotide sequence ID" value="NZ_CP113088.1"/>
</dbReference>
<sequence>MNKLILTLVISLSLISFNRFELKSDFKLIGEWEGTDKNDVGYFTFDKEGYAYIKFGTDLLGGKEFIKDGKKFSLSYKVDYDKSPITVDLIFTELETERQLVWPCIIDVLENDRIMFARGSNGIRPENFTDYDFIILNRIK</sequence>
<dbReference type="KEGG" id="lnu:N7U66_05165"/>
<dbReference type="EMBL" id="CP113088">
    <property type="protein sequence ID" value="WAC03021.1"/>
    <property type="molecule type" value="Genomic_DNA"/>
</dbReference>